<protein>
    <submittedName>
        <fullName evidence="2">Uncharacterized protein</fullName>
    </submittedName>
</protein>
<evidence type="ECO:0000313" key="2">
    <source>
        <dbReference type="EMBL" id="CKU35091.1"/>
    </source>
</evidence>
<reference evidence="2 3" key="1">
    <citation type="submission" date="2015-03" db="EMBL/GenBank/DDBJ databases">
        <authorList>
            <consortium name="Pathogen Informatics"/>
        </authorList>
    </citation>
    <scope>NUCLEOTIDE SEQUENCE [LARGE SCALE GENOMIC DNA]</scope>
    <source>
        <strain evidence="2 3">Bir 172</strain>
    </source>
</reference>
<feature type="region of interest" description="Disordered" evidence="1">
    <location>
        <begin position="1"/>
        <end position="36"/>
    </location>
</feature>
<dbReference type="EMBL" id="CNGE01001625">
    <property type="protein sequence ID" value="CKU35091.1"/>
    <property type="molecule type" value="Genomic_DNA"/>
</dbReference>
<organism evidence="2 3">
    <name type="scientific">Mycobacterium tuberculosis</name>
    <dbReference type="NCBI Taxonomy" id="1773"/>
    <lineage>
        <taxon>Bacteria</taxon>
        <taxon>Bacillati</taxon>
        <taxon>Actinomycetota</taxon>
        <taxon>Actinomycetes</taxon>
        <taxon>Mycobacteriales</taxon>
        <taxon>Mycobacteriaceae</taxon>
        <taxon>Mycobacterium</taxon>
        <taxon>Mycobacterium tuberculosis complex</taxon>
    </lineage>
</organism>
<sequence length="62" mass="6929">MNLRTHRPQLVGQRFGAPATRVDHYQHGAGRKIGGDRLDYRGSVLARLRSGPQHNDPLLGEQ</sequence>
<gene>
    <name evidence="2" type="ORF">ERS027646_04717</name>
</gene>
<dbReference type="Proteomes" id="UP000048948">
    <property type="component" value="Unassembled WGS sequence"/>
</dbReference>
<name>A0A655AXI9_MYCTX</name>
<dbReference type="AlphaFoldDB" id="A0A655AXI9"/>
<proteinExistence type="predicted"/>
<evidence type="ECO:0000313" key="3">
    <source>
        <dbReference type="Proteomes" id="UP000048948"/>
    </source>
</evidence>
<accession>A0A655AXI9</accession>
<evidence type="ECO:0000256" key="1">
    <source>
        <dbReference type="SAM" id="MobiDB-lite"/>
    </source>
</evidence>